<dbReference type="CDD" id="cd00051">
    <property type="entry name" value="EFh"/>
    <property type="match status" value="2"/>
</dbReference>
<dbReference type="InterPro" id="IPR011992">
    <property type="entry name" value="EF-hand-dom_pair"/>
</dbReference>
<dbReference type="InterPro" id="IPR050145">
    <property type="entry name" value="Centrin_CML-like"/>
</dbReference>
<keyword evidence="5" id="KW-1185">Reference proteome</keyword>
<feature type="domain" description="EF-hand" evidence="3">
    <location>
        <begin position="134"/>
        <end position="165"/>
    </location>
</feature>
<dbReference type="AlphaFoldDB" id="A0AAV5R4R9"/>
<keyword evidence="1" id="KW-0677">Repeat</keyword>
<dbReference type="Pfam" id="PF13833">
    <property type="entry name" value="EF-hand_8"/>
    <property type="match status" value="1"/>
</dbReference>
<dbReference type="InterPro" id="IPR002048">
    <property type="entry name" value="EF_hand_dom"/>
</dbReference>
<keyword evidence="2" id="KW-0106">Calcium</keyword>
<evidence type="ECO:0000256" key="1">
    <source>
        <dbReference type="ARBA" id="ARBA00022737"/>
    </source>
</evidence>
<dbReference type="InterPro" id="IPR018247">
    <property type="entry name" value="EF_Hand_1_Ca_BS"/>
</dbReference>
<organism evidence="4 5">
    <name type="scientific">Pichia kluyveri</name>
    <name type="common">Yeast</name>
    <dbReference type="NCBI Taxonomy" id="36015"/>
    <lineage>
        <taxon>Eukaryota</taxon>
        <taxon>Fungi</taxon>
        <taxon>Dikarya</taxon>
        <taxon>Ascomycota</taxon>
        <taxon>Saccharomycotina</taxon>
        <taxon>Pichiomycetes</taxon>
        <taxon>Pichiales</taxon>
        <taxon>Pichiaceae</taxon>
        <taxon>Pichia</taxon>
    </lineage>
</organism>
<reference evidence="4 5" key="1">
    <citation type="journal article" date="2023" name="Elife">
        <title>Identification of key yeast species and microbe-microbe interactions impacting larval growth of Drosophila in the wild.</title>
        <authorList>
            <person name="Mure A."/>
            <person name="Sugiura Y."/>
            <person name="Maeda R."/>
            <person name="Honda K."/>
            <person name="Sakurai N."/>
            <person name="Takahashi Y."/>
            <person name="Watada M."/>
            <person name="Katoh T."/>
            <person name="Gotoh A."/>
            <person name="Gotoh Y."/>
            <person name="Taniguchi I."/>
            <person name="Nakamura K."/>
            <person name="Hayashi T."/>
            <person name="Katayama T."/>
            <person name="Uemura T."/>
            <person name="Hattori Y."/>
        </authorList>
    </citation>
    <scope>NUCLEOTIDE SEQUENCE [LARGE SCALE GENOMIC DNA]</scope>
    <source>
        <strain evidence="4 5">PK-24</strain>
    </source>
</reference>
<dbReference type="SUPFAM" id="SSF47473">
    <property type="entry name" value="EF-hand"/>
    <property type="match status" value="1"/>
</dbReference>
<gene>
    <name evidence="4" type="ORF">DAPK24_025920</name>
</gene>
<dbReference type="FunFam" id="1.10.238.10:FF:000003">
    <property type="entry name" value="Calmodulin A"/>
    <property type="match status" value="1"/>
</dbReference>
<dbReference type="PANTHER" id="PTHR23050">
    <property type="entry name" value="CALCIUM BINDING PROTEIN"/>
    <property type="match status" value="1"/>
</dbReference>
<evidence type="ECO:0000259" key="3">
    <source>
        <dbReference type="PROSITE" id="PS50222"/>
    </source>
</evidence>
<evidence type="ECO:0000313" key="4">
    <source>
        <dbReference type="EMBL" id="GMM46017.1"/>
    </source>
</evidence>
<dbReference type="Gene3D" id="1.10.238.10">
    <property type="entry name" value="EF-hand"/>
    <property type="match status" value="2"/>
</dbReference>
<dbReference type="SMART" id="SM00054">
    <property type="entry name" value="EFh"/>
    <property type="match status" value="2"/>
</dbReference>
<dbReference type="Proteomes" id="UP001378960">
    <property type="component" value="Unassembled WGS sequence"/>
</dbReference>
<evidence type="ECO:0000256" key="2">
    <source>
        <dbReference type="ARBA" id="ARBA00022837"/>
    </source>
</evidence>
<dbReference type="GO" id="GO:0005509">
    <property type="term" value="F:calcium ion binding"/>
    <property type="evidence" value="ECO:0007669"/>
    <property type="project" value="InterPro"/>
</dbReference>
<name>A0AAV5R4R9_PICKL</name>
<evidence type="ECO:0000313" key="5">
    <source>
        <dbReference type="Proteomes" id="UP001378960"/>
    </source>
</evidence>
<accession>A0AAV5R4R9</accession>
<dbReference type="Pfam" id="PF13499">
    <property type="entry name" value="EF-hand_7"/>
    <property type="match status" value="1"/>
</dbReference>
<sequence length="165" mass="18580">MSERRELLQEQKQEIREAFTLFDLDNDGLLDKHELRAALRALGLDSSRETIQQHFINNIDNNINNNSVSSSNSSTNNTSNTVSYDTFFRGAAALTLSRDPKEEVRRAFQLFTGGRDTLTVGDLRRVANELGESITETELIAMIDEFDNDGDGALSWDEFASLIME</sequence>
<comment type="caution">
    <text evidence="4">The sequence shown here is derived from an EMBL/GenBank/DDBJ whole genome shotgun (WGS) entry which is preliminary data.</text>
</comment>
<dbReference type="EMBL" id="BTGB01000003">
    <property type="protein sequence ID" value="GMM46017.1"/>
    <property type="molecule type" value="Genomic_DNA"/>
</dbReference>
<dbReference type="PROSITE" id="PS00018">
    <property type="entry name" value="EF_HAND_1"/>
    <property type="match status" value="2"/>
</dbReference>
<feature type="domain" description="EF-hand" evidence="3">
    <location>
        <begin position="10"/>
        <end position="45"/>
    </location>
</feature>
<dbReference type="PROSITE" id="PS50222">
    <property type="entry name" value="EF_HAND_2"/>
    <property type="match status" value="2"/>
</dbReference>
<protein>
    <submittedName>
        <fullName evidence="4">Centrin</fullName>
    </submittedName>
</protein>
<proteinExistence type="predicted"/>